<dbReference type="Proteomes" id="UP000070093">
    <property type="component" value="Unassembled WGS sequence"/>
</dbReference>
<dbReference type="STRING" id="28125.HMPREF3202_01728"/>
<evidence type="ECO:0000313" key="2">
    <source>
        <dbReference type="Proteomes" id="UP000070093"/>
    </source>
</evidence>
<accession>A0A137SSV9</accession>
<gene>
    <name evidence="1" type="ORF">HMPREF3202_01728</name>
</gene>
<organism evidence="1 2">
    <name type="scientific">Prevotella bivia</name>
    <dbReference type="NCBI Taxonomy" id="28125"/>
    <lineage>
        <taxon>Bacteria</taxon>
        <taxon>Pseudomonadati</taxon>
        <taxon>Bacteroidota</taxon>
        <taxon>Bacteroidia</taxon>
        <taxon>Bacteroidales</taxon>
        <taxon>Prevotellaceae</taxon>
        <taxon>Prevotella</taxon>
    </lineage>
</organism>
<reference evidence="1 2" key="1">
    <citation type="submission" date="2016-02" db="EMBL/GenBank/DDBJ databases">
        <authorList>
            <person name="Wen L."/>
            <person name="He K."/>
            <person name="Yang H."/>
        </authorList>
    </citation>
    <scope>NUCLEOTIDE SEQUENCE [LARGE SCALE GENOMIC DNA]</scope>
    <source>
        <strain evidence="1 2">GED7880</strain>
    </source>
</reference>
<protein>
    <submittedName>
        <fullName evidence="1">Uncharacterized protein</fullName>
    </submittedName>
</protein>
<dbReference type="AlphaFoldDB" id="A0A137SSV9"/>
<name>A0A137SSV9_9BACT</name>
<dbReference type="EMBL" id="LTAG01000103">
    <property type="protein sequence ID" value="KXO15501.1"/>
    <property type="molecule type" value="Genomic_DNA"/>
</dbReference>
<comment type="caution">
    <text evidence="1">The sequence shown here is derived from an EMBL/GenBank/DDBJ whole genome shotgun (WGS) entry which is preliminary data.</text>
</comment>
<sequence length="160" mass="16928">MVVGLLVEEADRLFDEGVETLFGGEVGFIARDACPKERRHVHGVVPWLALHQGKLAAHVVADTSEFLAVLAPCQHVAVAADGGKPKAVRLIQILVYPLLIDLVASAVAGERVHVPCILLKALQVLRTVVNEHILVVDMAARQQQSHGCGKGKAAVAAVSG</sequence>
<evidence type="ECO:0000313" key="1">
    <source>
        <dbReference type="EMBL" id="KXO15501.1"/>
    </source>
</evidence>
<proteinExistence type="predicted"/>